<sequence length="634" mass="71208">MKNTLFIILLFFVISSSLNGQFRTKKTIGDHAILQRNVEIPIKGWGAPGESVKVIFNKKEIQGKADLDGRWVVNLPPTPAGGPYVIEIKTANNGLTYNDIYFGDVWLCSGQSNMEWVLKNTDNAEAEINDANDGLIRHFKIPHANSETPEEMIPGGEWVVNSPETAGDFTAVGYYFAKELRASQNIPIGLLNSSWGGSRIQPWISEEMLIEHHTQESYSTYRKKNNMNESTKDKIKKMFPDLTDKDNSVVNGKPIWGGENIDLSKWKTIKTNIRWEDQGFENVDGVAWYRTEFEASGETVLKLGALDDNDKTWVNGVLVGETKGYNVERVYTVPADVIKKGKNILMVRVEDNTGGGGFYTTEFDTRIGNKPLSDFDWKIRFAAIKVTQLSNSTPTLIYNAMISPIIDFPVKGVIWYQGESNAGSIQTAYDYRFLLRTLISDWREKWNQPDLPFFYVSLANWKQPMEEPGNDGWGVIRESMTDVLKVENTGQAIITDIGNPDDIHPRNKKDVGHRLALPARNKVYGENVVEGSPMYGSHKVVGNHVVVQFKTVGEGLMVKNRYGYVQGFSIAGADGKFVWAQAKLQDGKVTVWSEDIAKPVAVRYAWEINPADANLFSKAGYPVTPFRTDNFELK</sequence>
<keyword evidence="1" id="KW-0378">Hydrolase</keyword>
<dbReference type="InterPro" id="IPR005181">
    <property type="entry name" value="SASA"/>
</dbReference>
<name>A0AA37WDN5_9BACT</name>
<dbReference type="Gene3D" id="3.40.50.1110">
    <property type="entry name" value="SGNH hydrolase"/>
    <property type="match status" value="2"/>
</dbReference>
<dbReference type="InterPro" id="IPR036514">
    <property type="entry name" value="SGNH_hydro_sf"/>
</dbReference>
<dbReference type="PANTHER" id="PTHR22901">
    <property type="entry name" value="SIALATE O-ACETYLESTERASE"/>
    <property type="match status" value="1"/>
</dbReference>
<dbReference type="PANTHER" id="PTHR22901:SF0">
    <property type="entry name" value="SIALATE O-ACETYLESTERASE"/>
    <property type="match status" value="1"/>
</dbReference>
<keyword evidence="4" id="KW-1185">Reference proteome</keyword>
<dbReference type="SUPFAM" id="SSF52266">
    <property type="entry name" value="SGNH hydrolase"/>
    <property type="match status" value="1"/>
</dbReference>
<evidence type="ECO:0000313" key="4">
    <source>
        <dbReference type="Proteomes" id="UP001156666"/>
    </source>
</evidence>
<proteinExistence type="predicted"/>
<dbReference type="EMBL" id="BSOH01000001">
    <property type="protein sequence ID" value="GLR15794.1"/>
    <property type="molecule type" value="Genomic_DNA"/>
</dbReference>
<gene>
    <name evidence="3" type="ORF">GCM10007940_04090</name>
</gene>
<evidence type="ECO:0000259" key="2">
    <source>
        <dbReference type="Pfam" id="PF03629"/>
    </source>
</evidence>
<accession>A0AA37WDN5</accession>
<dbReference type="SUPFAM" id="SSF49785">
    <property type="entry name" value="Galactose-binding domain-like"/>
    <property type="match status" value="1"/>
</dbReference>
<organism evidence="3 4">
    <name type="scientific">Portibacter lacus</name>
    <dbReference type="NCBI Taxonomy" id="1099794"/>
    <lineage>
        <taxon>Bacteria</taxon>
        <taxon>Pseudomonadati</taxon>
        <taxon>Bacteroidota</taxon>
        <taxon>Saprospiria</taxon>
        <taxon>Saprospirales</taxon>
        <taxon>Haliscomenobacteraceae</taxon>
        <taxon>Portibacter</taxon>
    </lineage>
</organism>
<dbReference type="RefSeq" id="WP_235294628.1">
    <property type="nucleotide sequence ID" value="NZ_BSOH01000001.1"/>
</dbReference>
<evidence type="ECO:0000256" key="1">
    <source>
        <dbReference type="ARBA" id="ARBA00022801"/>
    </source>
</evidence>
<evidence type="ECO:0000313" key="3">
    <source>
        <dbReference type="EMBL" id="GLR15794.1"/>
    </source>
</evidence>
<dbReference type="InterPro" id="IPR008979">
    <property type="entry name" value="Galactose-bd-like_sf"/>
</dbReference>
<comment type="caution">
    <text evidence="3">The sequence shown here is derived from an EMBL/GenBank/DDBJ whole genome shotgun (WGS) entry which is preliminary data.</text>
</comment>
<dbReference type="GO" id="GO:0001681">
    <property type="term" value="F:sialate O-acetylesterase activity"/>
    <property type="evidence" value="ECO:0007669"/>
    <property type="project" value="InterPro"/>
</dbReference>
<feature type="domain" description="Sialate O-acetylesterase" evidence="2">
    <location>
        <begin position="397"/>
        <end position="505"/>
    </location>
</feature>
<dbReference type="GO" id="GO:0005975">
    <property type="term" value="P:carbohydrate metabolic process"/>
    <property type="evidence" value="ECO:0007669"/>
    <property type="project" value="TreeGrafter"/>
</dbReference>
<protein>
    <submittedName>
        <fullName evidence="3">9-O-acetylesterase</fullName>
    </submittedName>
</protein>
<reference evidence="3" key="1">
    <citation type="journal article" date="2014" name="Int. J. Syst. Evol. Microbiol.">
        <title>Complete genome sequence of Corynebacterium casei LMG S-19264T (=DSM 44701T), isolated from a smear-ripened cheese.</title>
        <authorList>
            <consortium name="US DOE Joint Genome Institute (JGI-PGF)"/>
            <person name="Walter F."/>
            <person name="Albersmeier A."/>
            <person name="Kalinowski J."/>
            <person name="Ruckert C."/>
        </authorList>
    </citation>
    <scope>NUCLEOTIDE SEQUENCE</scope>
    <source>
        <strain evidence="3">NBRC 108769</strain>
    </source>
</reference>
<dbReference type="Pfam" id="PF03629">
    <property type="entry name" value="SASA"/>
    <property type="match status" value="1"/>
</dbReference>
<dbReference type="Proteomes" id="UP001156666">
    <property type="component" value="Unassembled WGS sequence"/>
</dbReference>
<reference evidence="3" key="2">
    <citation type="submission" date="2023-01" db="EMBL/GenBank/DDBJ databases">
        <title>Draft genome sequence of Portibacter lacus strain NBRC 108769.</title>
        <authorList>
            <person name="Sun Q."/>
            <person name="Mori K."/>
        </authorList>
    </citation>
    <scope>NUCLEOTIDE SEQUENCE</scope>
    <source>
        <strain evidence="3">NBRC 108769</strain>
    </source>
</reference>
<dbReference type="InterPro" id="IPR039329">
    <property type="entry name" value="SIAE"/>
</dbReference>
<dbReference type="AlphaFoldDB" id="A0AA37WDN5"/>